<evidence type="ECO:0000313" key="6">
    <source>
        <dbReference type="Proteomes" id="UP000268652"/>
    </source>
</evidence>
<dbReference type="InterPro" id="IPR001680">
    <property type="entry name" value="WD40_rpt"/>
</dbReference>
<dbReference type="EMBL" id="RBDX01000003">
    <property type="protein sequence ID" value="RKN11443.1"/>
    <property type="molecule type" value="Genomic_DNA"/>
</dbReference>
<evidence type="ECO:0000256" key="1">
    <source>
        <dbReference type="ARBA" id="ARBA00022703"/>
    </source>
</evidence>
<proteinExistence type="predicted"/>
<dbReference type="Pfam" id="PF07676">
    <property type="entry name" value="PD40"/>
    <property type="match status" value="1"/>
</dbReference>
<evidence type="ECO:0000256" key="2">
    <source>
        <dbReference type="SAM" id="MobiDB-lite"/>
    </source>
</evidence>
<dbReference type="PANTHER" id="PTHR22845">
    <property type="entry name" value="APOPTOTIC PROTEASE-ACTIVATING FACTOR 1"/>
    <property type="match status" value="1"/>
</dbReference>
<dbReference type="SUPFAM" id="SSF52540">
    <property type="entry name" value="P-loop containing nucleoside triphosphate hydrolases"/>
    <property type="match status" value="1"/>
</dbReference>
<dbReference type="EMBL" id="RBDY01000002">
    <property type="protein sequence ID" value="RKN26537.1"/>
    <property type="molecule type" value="Genomic_DNA"/>
</dbReference>
<accession>A0A3A9WGL0</accession>
<keyword evidence="6" id="KW-1185">Reference proteome</keyword>
<dbReference type="GO" id="GO:0043531">
    <property type="term" value="F:ADP binding"/>
    <property type="evidence" value="ECO:0007669"/>
    <property type="project" value="InterPro"/>
</dbReference>
<dbReference type="InterPro" id="IPR015943">
    <property type="entry name" value="WD40/YVTN_repeat-like_dom_sf"/>
</dbReference>
<dbReference type="InterPro" id="IPR036388">
    <property type="entry name" value="WH-like_DNA-bd_sf"/>
</dbReference>
<dbReference type="Gene3D" id="2.130.10.10">
    <property type="entry name" value="YVTN repeat-like/Quinoprotein amine dehydrogenase"/>
    <property type="match status" value="3"/>
</dbReference>
<gene>
    <name evidence="5" type="ORF">D7318_03920</name>
    <name evidence="4" type="ORF">D7319_05740</name>
</gene>
<dbReference type="Gene3D" id="1.10.10.10">
    <property type="entry name" value="Winged helix-like DNA-binding domain superfamily/Winged helix DNA-binding domain"/>
    <property type="match status" value="1"/>
</dbReference>
<dbReference type="AlphaFoldDB" id="A0A3A9WGL0"/>
<dbReference type="Pfam" id="PF00931">
    <property type="entry name" value="NB-ARC"/>
    <property type="match status" value="1"/>
</dbReference>
<dbReference type="InterPro" id="IPR027417">
    <property type="entry name" value="P-loop_NTPase"/>
</dbReference>
<dbReference type="PANTHER" id="PTHR22845:SF5">
    <property type="entry name" value="APOPTOTIC PROTEASE-ACTIVATING FACTOR 1"/>
    <property type="match status" value="1"/>
</dbReference>
<dbReference type="GO" id="GO:0005829">
    <property type="term" value="C:cytosol"/>
    <property type="evidence" value="ECO:0007669"/>
    <property type="project" value="UniProtKB-ARBA"/>
</dbReference>
<dbReference type="SUPFAM" id="SSF50960">
    <property type="entry name" value="TolB, C-terminal domain"/>
    <property type="match status" value="1"/>
</dbReference>
<evidence type="ECO:0000313" key="7">
    <source>
        <dbReference type="Proteomes" id="UP000275024"/>
    </source>
</evidence>
<dbReference type="InterPro" id="IPR011659">
    <property type="entry name" value="WD40"/>
</dbReference>
<dbReference type="SMART" id="SM00320">
    <property type="entry name" value="WD40"/>
    <property type="match status" value="5"/>
</dbReference>
<evidence type="ECO:0000259" key="3">
    <source>
        <dbReference type="Pfam" id="PF00931"/>
    </source>
</evidence>
<dbReference type="Proteomes" id="UP000268652">
    <property type="component" value="Unassembled WGS sequence"/>
</dbReference>
<dbReference type="PRINTS" id="PR00364">
    <property type="entry name" value="DISEASERSIST"/>
</dbReference>
<sequence length="1086" mass="116880">MTDDPLTDDADRAETRNDFSGEASTVIQVGAVQGDIVLPRPATAAPPAMAPPPPFGFVPRPELGREIVNALPGPVALCGPGGYGKTSLASWACRDPEIGARFPGGVLWVELGQRPTAARIVSSLAQLAAVLSGSAPAPYADVPAAAQAFRSALGDRRALLVVDDVWSAADLRPFLDATPLLATTRRTGLLGDLGTEIRVDDMTEAEATAVLGDGADVAPLLRRVGRWPLALGLLSGILRSLVHGQGMSADDAVTALLDELAGHGITALDELSDADSHRGITRTLELSLADLPDDSRRRLVSLAAFPAGEAVPHRVLRRLWGLSDLRTRLEAERLTSRSLVTGGDGRGPRLHDVTREALRRREPGRPAEVSAQLLDALRPAGGWHELPDEERPFLATLAFHLRQAGRADELAALLRASRFLALRIAASGPAAVEADLGMGDDAYARELGGLLRREGHLLTGGLAAHDIELTLATRLFGSASPLDELRARAIPGLVALHPPPDRDDEALLRSFPAHPEGACQDIDWHPEGELLATAGYGPQLRIITAEGRVERSVEIEGAVIDRVRWSPDGTRLAVVGERDRDGVATLSVHDPATGAQTDAVRLSRERGFPESFTPGFRWSPDSRALAVLSADGVLLWTPGSGEEPTLLPGGRGDHRAMRRTLDWHPERGLLVAGTSRWYQRAKEIRLWRWTDVRRPARESALPVPELPAPAGRADRLAWRPGGSTAVLGHLLLDPLAGEVRWRAGARSDMASWSPEGDRLAIRRWRPEAGQLVLSLWRVPRDAELAEGQLPVPTGEIDLGVDHSRQDSLAWRPDGGVIATTTGLRVIRLWRRDAPGGARGDGGPAALREVAWSPDGATLRVRARDKSWFAVDPDPPEPDWRHRAPRRLPDAAERDETTLTFDVPTRTVATRDGRIRAVAPWFQPPRVTDRSAGTTTELTTPEGLRRWDSLCFTPSGDRFVAAVSRDDYTAQGLLLWPLTGAERAAPAARWMTGGLLSGNAGESPVISLRRVTASETHVAVIASAGLIGLFALPDLRPLCWIRTNATVVDAAFAPGGRRLAVVGDAGLHVFHVSDDDRLRTESDRGRP</sequence>
<dbReference type="Gene3D" id="3.40.50.300">
    <property type="entry name" value="P-loop containing nucleotide triphosphate hydrolases"/>
    <property type="match status" value="1"/>
</dbReference>
<dbReference type="Proteomes" id="UP000275024">
    <property type="component" value="Unassembled WGS sequence"/>
</dbReference>
<comment type="caution">
    <text evidence="4">The sequence shown here is derived from an EMBL/GenBank/DDBJ whole genome shotgun (WGS) entry which is preliminary data.</text>
</comment>
<feature type="domain" description="NB-ARC" evidence="3">
    <location>
        <begin position="74"/>
        <end position="173"/>
    </location>
</feature>
<keyword evidence="1" id="KW-0053">Apoptosis</keyword>
<evidence type="ECO:0000313" key="5">
    <source>
        <dbReference type="EMBL" id="RKN26537.1"/>
    </source>
</evidence>
<evidence type="ECO:0000313" key="4">
    <source>
        <dbReference type="EMBL" id="RKN11443.1"/>
    </source>
</evidence>
<dbReference type="Pfam" id="PF00400">
    <property type="entry name" value="WD40"/>
    <property type="match status" value="1"/>
</dbReference>
<name>A0A3A9WGL0_9ACTN</name>
<dbReference type="SUPFAM" id="SSF63829">
    <property type="entry name" value="Calcium-dependent phosphotriesterase"/>
    <property type="match status" value="1"/>
</dbReference>
<dbReference type="OrthoDB" id="414967at2"/>
<dbReference type="InterPro" id="IPR002182">
    <property type="entry name" value="NB-ARC"/>
</dbReference>
<organism evidence="4 7">
    <name type="scientific">Streptomyces radicis</name>
    <dbReference type="NCBI Taxonomy" id="1750517"/>
    <lineage>
        <taxon>Bacteria</taxon>
        <taxon>Bacillati</taxon>
        <taxon>Actinomycetota</taxon>
        <taxon>Actinomycetes</taxon>
        <taxon>Kitasatosporales</taxon>
        <taxon>Streptomycetaceae</taxon>
        <taxon>Streptomyces</taxon>
    </lineage>
</organism>
<reference evidence="6 7" key="1">
    <citation type="submission" date="2018-09" db="EMBL/GenBank/DDBJ databases">
        <title>Streptomyces sp. nov. DS1-2, an endophytic actinomycete isolated from roots of Dendrobium scabrilingue.</title>
        <authorList>
            <person name="Kuncharoen N."/>
            <person name="Kudo T."/>
            <person name="Ohkuma M."/>
            <person name="Yuki M."/>
            <person name="Tanasupawat S."/>
        </authorList>
    </citation>
    <scope>NUCLEOTIDE SEQUENCE [LARGE SCALE GENOMIC DNA]</scope>
    <source>
        <strain evidence="4 7">AZ1-7</strain>
        <strain evidence="5 6">DS1-2</strain>
    </source>
</reference>
<protein>
    <recommendedName>
        <fullName evidence="3">NB-ARC domain-containing protein</fullName>
    </recommendedName>
</protein>
<dbReference type="RefSeq" id="WP_120695418.1">
    <property type="nucleotide sequence ID" value="NZ_RBDX01000003.1"/>
</dbReference>
<feature type="compositionally biased region" description="Basic and acidic residues" evidence="2">
    <location>
        <begin position="9"/>
        <end position="19"/>
    </location>
</feature>
<feature type="region of interest" description="Disordered" evidence="2">
    <location>
        <begin position="1"/>
        <end position="22"/>
    </location>
</feature>